<evidence type="ECO:0000256" key="6">
    <source>
        <dbReference type="SAM" id="MobiDB-lite"/>
    </source>
</evidence>
<dbReference type="PANTHER" id="PTHR21231">
    <property type="entry name" value="XPA-BINDING PROTEIN 1-RELATED"/>
    <property type="match status" value="1"/>
</dbReference>
<protein>
    <recommendedName>
        <fullName evidence="2">GPN-loop GTPase 3</fullName>
    </recommendedName>
</protein>
<evidence type="ECO:0000256" key="1">
    <source>
        <dbReference type="ARBA" id="ARBA00005290"/>
    </source>
</evidence>
<feature type="region of interest" description="Disordered" evidence="6">
    <location>
        <begin position="371"/>
        <end position="475"/>
    </location>
</feature>
<dbReference type="STRING" id="599839.J4I9T2"/>
<sequence>MRYAVLVTGPAGAGKSTFSNALLTHLQTAKRTAHLVNLDPAAESDSFEYEPSIDIRDLISLEDVMSELGYGPNGGLVYCFEYLLENMDWLEEELGGFDDDYLIIDCPGQIELFTHHPFLPTLVRQLNRLGLRTCTYIPPSPAALPYQNWRALRNVGDGEPRDPLDKRHVEDGSRHEQRERRRERPERYPGAERHRQEDKRIYPGGRKERGEGGGSAGDKERRARAGIDPTRGPISRARSADGSEMATLKVRATPPPEPQLLKFRPKCNRLSTAPPPLLSSPHIFPAMSTYYVQSPYPSPYHTPTPALTQTYSAPAMPSYYVAPSSHRVSRSHSHSRGYSQPQVYYTHSGQQQPVSSAPYYTHSYSQGSPAVYYDTTGGHRRTRSNSTGHSGAHYTTSSAHAHHGYPSSGHSHSHGHGHSRHRSQSATRSHSQSRHRSPRVVDLRAAQPVYTSGSHRHSHSSGRRYSTPSEPTMGDRLRRMFGMQPSDTRRAHYVDARSGRTVDWRGQPIYRV</sequence>
<dbReference type="Pfam" id="PF03029">
    <property type="entry name" value="ATP_bind_1"/>
    <property type="match status" value="1"/>
</dbReference>
<reference evidence="7 8" key="1">
    <citation type="journal article" date="2012" name="Appl. Environ. Microbiol.">
        <title>Short-read sequencing for genomic analysis of the brown rot fungus Fibroporia radiculosa.</title>
        <authorList>
            <person name="Tang J.D."/>
            <person name="Perkins A.D."/>
            <person name="Sonstegard T.S."/>
            <person name="Schroeder S.G."/>
            <person name="Burgess S.C."/>
            <person name="Diehl S.V."/>
        </authorList>
    </citation>
    <scope>NUCLEOTIDE SEQUENCE [LARGE SCALE GENOMIC DNA]</scope>
    <source>
        <strain evidence="7 8">TFFH 294</strain>
    </source>
</reference>
<dbReference type="HOGENOM" id="CLU_532127_0_0_1"/>
<comment type="similarity">
    <text evidence="1">Belongs to the GPN-loop GTPase family.</text>
</comment>
<evidence type="ECO:0000313" key="8">
    <source>
        <dbReference type="Proteomes" id="UP000006352"/>
    </source>
</evidence>
<dbReference type="InterPro" id="IPR027417">
    <property type="entry name" value="P-loop_NTPase"/>
</dbReference>
<evidence type="ECO:0000313" key="7">
    <source>
        <dbReference type="EMBL" id="CCM01706.1"/>
    </source>
</evidence>
<feature type="compositionally biased region" description="Basic and acidic residues" evidence="6">
    <location>
        <begin position="156"/>
        <end position="225"/>
    </location>
</feature>
<name>J4I9T2_9APHY</name>
<dbReference type="GO" id="GO:0003924">
    <property type="term" value="F:GTPase activity"/>
    <property type="evidence" value="ECO:0007669"/>
    <property type="project" value="TreeGrafter"/>
</dbReference>
<dbReference type="InParanoid" id="J4I9T2"/>
<accession>J4I9T2</accession>
<feature type="compositionally biased region" description="Basic residues" evidence="6">
    <location>
        <begin position="411"/>
        <end position="423"/>
    </location>
</feature>
<feature type="region of interest" description="Disordered" evidence="6">
    <location>
        <begin position="155"/>
        <end position="248"/>
    </location>
</feature>
<keyword evidence="5" id="KW-0342">GTP-binding</keyword>
<dbReference type="GeneID" id="24096617"/>
<evidence type="ECO:0000256" key="5">
    <source>
        <dbReference type="ARBA" id="ARBA00023134"/>
    </source>
</evidence>
<keyword evidence="8" id="KW-1185">Reference proteome</keyword>
<dbReference type="SUPFAM" id="SSF52540">
    <property type="entry name" value="P-loop containing nucleoside triphosphate hydrolases"/>
    <property type="match status" value="1"/>
</dbReference>
<proteinExistence type="inferred from homology"/>
<dbReference type="AlphaFoldDB" id="J4I9T2"/>
<dbReference type="EMBL" id="HE797046">
    <property type="protein sequence ID" value="CCM01706.1"/>
    <property type="molecule type" value="Genomic_DNA"/>
</dbReference>
<dbReference type="GO" id="GO:0005525">
    <property type="term" value="F:GTP binding"/>
    <property type="evidence" value="ECO:0007669"/>
    <property type="project" value="UniProtKB-KW"/>
</dbReference>
<keyword evidence="4" id="KW-0378">Hydrolase</keyword>
<dbReference type="InterPro" id="IPR030228">
    <property type="entry name" value="Gpn3"/>
</dbReference>
<dbReference type="PANTHER" id="PTHR21231:SF7">
    <property type="entry name" value="GPN-LOOP GTPASE 3"/>
    <property type="match status" value="1"/>
</dbReference>
<dbReference type="CDD" id="cd17872">
    <property type="entry name" value="GPN3"/>
    <property type="match status" value="1"/>
</dbReference>
<evidence type="ECO:0000256" key="3">
    <source>
        <dbReference type="ARBA" id="ARBA00022741"/>
    </source>
</evidence>
<organism evidence="7 8">
    <name type="scientific">Fibroporia radiculosa</name>
    <dbReference type="NCBI Taxonomy" id="599839"/>
    <lineage>
        <taxon>Eukaryota</taxon>
        <taxon>Fungi</taxon>
        <taxon>Dikarya</taxon>
        <taxon>Basidiomycota</taxon>
        <taxon>Agaricomycotina</taxon>
        <taxon>Agaricomycetes</taxon>
        <taxon>Polyporales</taxon>
        <taxon>Fibroporiaceae</taxon>
        <taxon>Fibroporia</taxon>
    </lineage>
</organism>
<dbReference type="InterPro" id="IPR004130">
    <property type="entry name" value="Gpn"/>
</dbReference>
<evidence type="ECO:0000256" key="2">
    <source>
        <dbReference type="ARBA" id="ARBA00014587"/>
    </source>
</evidence>
<dbReference type="Gene3D" id="3.40.50.300">
    <property type="entry name" value="P-loop containing nucleotide triphosphate hydrolases"/>
    <property type="match status" value="1"/>
</dbReference>
<dbReference type="OrthoDB" id="5839at2759"/>
<feature type="compositionally biased region" description="Low complexity" evidence="6">
    <location>
        <begin position="389"/>
        <end position="410"/>
    </location>
</feature>
<dbReference type="RefSeq" id="XP_012180989.1">
    <property type="nucleotide sequence ID" value="XM_012325599.1"/>
</dbReference>
<evidence type="ECO:0000256" key="4">
    <source>
        <dbReference type="ARBA" id="ARBA00022801"/>
    </source>
</evidence>
<gene>
    <name evidence="7" type="ORF">FIBRA_03771</name>
</gene>
<keyword evidence="3" id="KW-0547">Nucleotide-binding</keyword>
<dbReference type="Proteomes" id="UP000006352">
    <property type="component" value="Unassembled WGS sequence"/>
</dbReference>